<reference evidence="2 3" key="1">
    <citation type="journal article" date="2021" name="Sci. Rep.">
        <title>The distribution of antibiotic resistance genes in chicken gut microbiota commensals.</title>
        <authorList>
            <person name="Juricova H."/>
            <person name="Matiasovicova J."/>
            <person name="Kubasova T."/>
            <person name="Cejkova D."/>
            <person name="Rychlik I."/>
        </authorList>
    </citation>
    <scope>NUCLEOTIDE SEQUENCE [LARGE SCALE GENOMIC DNA]</scope>
    <source>
        <strain evidence="2 3">An564</strain>
    </source>
</reference>
<dbReference type="PANTHER" id="PTHR40056:SF1">
    <property type="entry name" value="DUF1836 DOMAIN-CONTAINING PROTEIN"/>
    <property type="match status" value="1"/>
</dbReference>
<keyword evidence="3" id="KW-1185">Reference proteome</keyword>
<dbReference type="EMBL" id="JACSNR010000001">
    <property type="protein sequence ID" value="MBM6922408.1"/>
    <property type="molecule type" value="Genomic_DNA"/>
</dbReference>
<proteinExistence type="predicted"/>
<dbReference type="InterPro" id="IPR014975">
    <property type="entry name" value="DUF1836"/>
</dbReference>
<dbReference type="PANTHER" id="PTHR40056">
    <property type="entry name" value="HYPOTHETICAL CYTOSOLIC PROTEIN"/>
    <property type="match status" value="1"/>
</dbReference>
<protein>
    <submittedName>
        <fullName evidence="2">DUF1836 domain-containing protein</fullName>
    </submittedName>
</protein>
<evidence type="ECO:0000313" key="3">
    <source>
        <dbReference type="Proteomes" id="UP000724149"/>
    </source>
</evidence>
<gene>
    <name evidence="2" type="ORF">H9X81_01695</name>
</gene>
<feature type="compositionally biased region" description="Low complexity" evidence="1">
    <location>
        <begin position="190"/>
        <end position="200"/>
    </location>
</feature>
<evidence type="ECO:0000313" key="2">
    <source>
        <dbReference type="EMBL" id="MBM6922408.1"/>
    </source>
</evidence>
<accession>A0ABS2GLJ3</accession>
<dbReference type="Proteomes" id="UP000724149">
    <property type="component" value="Unassembled WGS sequence"/>
</dbReference>
<evidence type="ECO:0000256" key="1">
    <source>
        <dbReference type="SAM" id="MobiDB-lite"/>
    </source>
</evidence>
<sequence length="200" mass="22267">MSEQELLEQLRAGMDTTPLHTGDLPPLDLYMDQVLAMLEERFQSGARQPGEKTITKTIINNYSKARLLQKPVGKKYTPEHLLVITLIQTLKQSLSLEDVGRLFAACPEFSGEGRYDAAAVHARYEDFERMKLSQEKLAEAIQENMKDCQAEDLFSQVLYLANLSGALSLTARRLIDTLPQPEKPGRGKKQPAAPKPAAGI</sequence>
<feature type="region of interest" description="Disordered" evidence="1">
    <location>
        <begin position="177"/>
        <end position="200"/>
    </location>
</feature>
<comment type="caution">
    <text evidence="2">The sequence shown here is derived from an EMBL/GenBank/DDBJ whole genome shotgun (WGS) entry which is preliminary data.</text>
</comment>
<dbReference type="RefSeq" id="WP_204719347.1">
    <property type="nucleotide sequence ID" value="NZ_JACSNR010000001.1"/>
</dbReference>
<organism evidence="2 3">
    <name type="scientific">Hydrogenoanaerobacterium saccharovorans</name>
    <dbReference type="NCBI Taxonomy" id="474960"/>
    <lineage>
        <taxon>Bacteria</taxon>
        <taxon>Bacillati</taxon>
        <taxon>Bacillota</taxon>
        <taxon>Clostridia</taxon>
        <taxon>Eubacteriales</taxon>
        <taxon>Oscillospiraceae</taxon>
        <taxon>Hydrogenoanaerobacterium</taxon>
    </lineage>
</organism>
<name>A0ABS2GLJ3_9FIRM</name>
<dbReference type="Pfam" id="PF08876">
    <property type="entry name" value="DUF1836"/>
    <property type="match status" value="1"/>
</dbReference>